<organism evidence="1">
    <name type="scientific">marine metagenome</name>
    <dbReference type="NCBI Taxonomy" id="408172"/>
    <lineage>
        <taxon>unclassified sequences</taxon>
        <taxon>metagenomes</taxon>
        <taxon>ecological metagenomes</taxon>
    </lineage>
</organism>
<proteinExistence type="predicted"/>
<dbReference type="Pfam" id="PF05728">
    <property type="entry name" value="UPF0227"/>
    <property type="match status" value="1"/>
</dbReference>
<dbReference type="EMBL" id="UINC01050491">
    <property type="protein sequence ID" value="SVB63514.1"/>
    <property type="molecule type" value="Genomic_DNA"/>
</dbReference>
<dbReference type="SUPFAM" id="SSF53474">
    <property type="entry name" value="alpha/beta-Hydrolases"/>
    <property type="match status" value="1"/>
</dbReference>
<protein>
    <recommendedName>
        <fullName evidence="2">Esterase</fullName>
    </recommendedName>
</protein>
<reference evidence="1" key="1">
    <citation type="submission" date="2018-05" db="EMBL/GenBank/DDBJ databases">
        <authorList>
            <person name="Lanie J.A."/>
            <person name="Ng W.-L."/>
            <person name="Kazmierczak K.M."/>
            <person name="Andrzejewski T.M."/>
            <person name="Davidsen T.M."/>
            <person name="Wayne K.J."/>
            <person name="Tettelin H."/>
            <person name="Glass J.I."/>
            <person name="Rusch D."/>
            <person name="Podicherti R."/>
            <person name="Tsui H.-C.T."/>
            <person name="Winkler M.E."/>
        </authorList>
    </citation>
    <scope>NUCLEOTIDE SEQUENCE</scope>
</reference>
<sequence length="191" mass="21652">VNRILYLHGFASASDSTKAQQLNNHIKNNTSDITIHIPNIENNISLAVDQIESLIKKIKPTVIMGCSLGGFFGTYFSEKYNLKCVGINPAVIPPAEMSSYLGKNENYSTGEKFIIDKSQLDLLDEMGKEIKKIRSPKNFLILLQSKDELLDYKEAISFYKGAVFDITFGGNHSFEKFDTYFKKIEHFLNMH</sequence>
<accession>A0A382FMD5</accession>
<dbReference type="Gene3D" id="3.40.50.1820">
    <property type="entry name" value="alpha/beta hydrolase"/>
    <property type="match status" value="1"/>
</dbReference>
<dbReference type="PANTHER" id="PTHR35602">
    <property type="entry name" value="ESTERASE YQIA-RELATED"/>
    <property type="match status" value="1"/>
</dbReference>
<evidence type="ECO:0000313" key="1">
    <source>
        <dbReference type="EMBL" id="SVB63514.1"/>
    </source>
</evidence>
<dbReference type="AlphaFoldDB" id="A0A382FMD5"/>
<dbReference type="InterPro" id="IPR029058">
    <property type="entry name" value="AB_hydrolase_fold"/>
</dbReference>
<name>A0A382FMD5_9ZZZZ</name>
<dbReference type="PANTHER" id="PTHR35602:SF3">
    <property type="entry name" value="ESTERASE YQIA"/>
    <property type="match status" value="1"/>
</dbReference>
<evidence type="ECO:0008006" key="2">
    <source>
        <dbReference type="Google" id="ProtNLM"/>
    </source>
</evidence>
<dbReference type="InterPro" id="IPR008886">
    <property type="entry name" value="UPF0227/Esterase_YqiA"/>
</dbReference>
<feature type="non-terminal residue" evidence="1">
    <location>
        <position position="1"/>
    </location>
</feature>
<gene>
    <name evidence="1" type="ORF">METZ01_LOCUS216368</name>
</gene>